<keyword evidence="11" id="KW-0670">Pyruvate</keyword>
<evidence type="ECO:0000256" key="3">
    <source>
        <dbReference type="ARBA" id="ARBA00012243"/>
    </source>
</evidence>
<evidence type="ECO:0000256" key="2">
    <source>
        <dbReference type="ARBA" id="ARBA00005189"/>
    </source>
</evidence>
<dbReference type="EC" id="4.1.1.65" evidence="3"/>
<dbReference type="PANTHER" id="PTHR10067">
    <property type="entry name" value="PHOSPHATIDYLSERINE DECARBOXYLASE"/>
    <property type="match status" value="1"/>
</dbReference>
<evidence type="ECO:0000256" key="8">
    <source>
        <dbReference type="ARBA" id="ARBA00023209"/>
    </source>
</evidence>
<keyword evidence="14" id="KW-1185">Reference proteome</keyword>
<dbReference type="Proteomes" id="UP001179647">
    <property type="component" value="Chromosome"/>
</dbReference>
<evidence type="ECO:0000256" key="12">
    <source>
        <dbReference type="ARBA" id="ARBA00024326"/>
    </source>
</evidence>
<sequence>MFKLKQWFYLGWTKVLKSPLFGKIIKKLTESKMSKKMIPYFIKYYGVQSQSIMRPVEDYQSIHDFFTRDIAILEGQFGQTSNEYDSPVEARVKSFGEIKPEMTFNIKDKFYSAEELIGKEDIDFSNSHYIILYLSPSNYHRFHAPIKGQYRKLYNLGTTSYPVNDDATTYVEGLFTKNYRAVYQMNQDYYIPVGALNINSITETFEQDSELEAGAELGYFSFGSTVILFLMNKNIEWCEHIKIDQAISLGETIAKIKS</sequence>
<evidence type="ECO:0000313" key="13">
    <source>
        <dbReference type="EMBL" id="WEG74054.1"/>
    </source>
</evidence>
<evidence type="ECO:0000256" key="4">
    <source>
        <dbReference type="ARBA" id="ARBA00022516"/>
    </source>
</evidence>
<keyword evidence="6" id="KW-0443">Lipid metabolism</keyword>
<evidence type="ECO:0000256" key="9">
    <source>
        <dbReference type="ARBA" id="ARBA00023239"/>
    </source>
</evidence>
<evidence type="ECO:0000256" key="6">
    <source>
        <dbReference type="ARBA" id="ARBA00023098"/>
    </source>
</evidence>
<comment type="cofactor">
    <cofactor evidence="1">
        <name>pyruvate</name>
        <dbReference type="ChEBI" id="CHEBI:15361"/>
    </cofactor>
</comment>
<dbReference type="AlphaFoldDB" id="A0AAF0I8E0"/>
<dbReference type="RefSeq" id="WP_275469853.1">
    <property type="nucleotide sequence ID" value="NZ_CP110232.1"/>
</dbReference>
<proteinExistence type="predicted"/>
<evidence type="ECO:0000256" key="1">
    <source>
        <dbReference type="ARBA" id="ARBA00001928"/>
    </source>
</evidence>
<evidence type="ECO:0000256" key="11">
    <source>
        <dbReference type="ARBA" id="ARBA00023317"/>
    </source>
</evidence>
<evidence type="ECO:0000256" key="5">
    <source>
        <dbReference type="ARBA" id="ARBA00022793"/>
    </source>
</evidence>
<dbReference type="GO" id="GO:0006646">
    <property type="term" value="P:phosphatidylethanolamine biosynthetic process"/>
    <property type="evidence" value="ECO:0007669"/>
    <property type="project" value="TreeGrafter"/>
</dbReference>
<keyword evidence="4" id="KW-0444">Lipid biosynthesis</keyword>
<keyword evidence="5" id="KW-0210">Decarboxylase</keyword>
<dbReference type="InterPro" id="IPR033177">
    <property type="entry name" value="PSD-B"/>
</dbReference>
<evidence type="ECO:0000256" key="7">
    <source>
        <dbReference type="ARBA" id="ARBA00023145"/>
    </source>
</evidence>
<organism evidence="13 14">
    <name type="scientific">Vagococcus intermedius</name>
    <dbReference type="NCBI Taxonomy" id="2991418"/>
    <lineage>
        <taxon>Bacteria</taxon>
        <taxon>Bacillati</taxon>
        <taxon>Bacillota</taxon>
        <taxon>Bacilli</taxon>
        <taxon>Lactobacillales</taxon>
        <taxon>Enterococcaceae</taxon>
        <taxon>Vagococcus</taxon>
    </lineage>
</organism>
<gene>
    <name evidence="13" type="primary">asd</name>
    <name evidence="13" type="ORF">OL234_03915</name>
</gene>
<dbReference type="EMBL" id="CP110232">
    <property type="protein sequence ID" value="WEG74054.1"/>
    <property type="molecule type" value="Genomic_DNA"/>
</dbReference>
<accession>A0AAF0I8E0</accession>
<dbReference type="NCBIfam" id="TIGR00163">
    <property type="entry name" value="PS_decarb"/>
    <property type="match status" value="1"/>
</dbReference>
<dbReference type="PANTHER" id="PTHR10067:SF6">
    <property type="entry name" value="PHOSPHATIDYLSERINE DECARBOXYLASE PROENZYME, MITOCHONDRIAL"/>
    <property type="match status" value="1"/>
</dbReference>
<keyword evidence="9 13" id="KW-0456">Lyase</keyword>
<dbReference type="KEGG" id="vie:OL234_03915"/>
<keyword evidence="8" id="KW-0594">Phospholipid biosynthesis</keyword>
<comment type="pathway">
    <text evidence="2">Lipid metabolism.</text>
</comment>
<reference evidence="13" key="1">
    <citation type="submission" date="2022-10" db="EMBL/GenBank/DDBJ databases">
        <title>Vagococcus sp. isolated from poultry meat.</title>
        <authorList>
            <person name="Johansson P."/>
            <person name="Bjorkroth J."/>
        </authorList>
    </citation>
    <scope>NUCLEOTIDE SEQUENCE</scope>
    <source>
        <strain evidence="13">STAA11</strain>
    </source>
</reference>
<dbReference type="InterPro" id="IPR003817">
    <property type="entry name" value="PS_Dcarbxylase"/>
</dbReference>
<dbReference type="Pfam" id="PF02666">
    <property type="entry name" value="PS_Dcarbxylase"/>
    <property type="match status" value="1"/>
</dbReference>
<keyword evidence="7" id="KW-0865">Zymogen</keyword>
<dbReference type="GO" id="GO:0004609">
    <property type="term" value="F:phosphatidylserine decarboxylase activity"/>
    <property type="evidence" value="ECO:0007669"/>
    <property type="project" value="UniProtKB-EC"/>
</dbReference>
<evidence type="ECO:0000256" key="10">
    <source>
        <dbReference type="ARBA" id="ARBA00023264"/>
    </source>
</evidence>
<name>A0AAF0I8E0_9ENTE</name>
<evidence type="ECO:0000313" key="14">
    <source>
        <dbReference type="Proteomes" id="UP001179647"/>
    </source>
</evidence>
<comment type="pathway">
    <text evidence="12">Phospholipid metabolism; phosphatidylethanolamine biosynthesis.</text>
</comment>
<keyword evidence="10" id="KW-1208">Phospholipid metabolism</keyword>
<protein>
    <recommendedName>
        <fullName evidence="3">phosphatidylserine decarboxylase</fullName>
        <ecNumber evidence="3">4.1.1.65</ecNumber>
    </recommendedName>
</protein>